<dbReference type="Gene3D" id="3.30.460.90">
    <property type="match status" value="1"/>
</dbReference>
<keyword evidence="1" id="KW-0812">Transmembrane</keyword>
<sequence length="975" mass="112090">MLLNLGCPVSPVEGVDVSALRLAVDLDRPRTLTALIACGSDIFFRNYGYNILQYTWKTLDATTFAKMIISRMYDHRIRLEIKNTKSRSVLELIATEILELMKKNPEKIEISKEILMELDILEDNSLTSILCEAVDRNCPVLVTFMYAAGARAYTHSIKGKTAIHHTLDAQTGMEEMLLTHLGCSLYVEDNKGRMPVDYMPEKQKKRLVKKMIVMEFNKMNSFVYSAKDNEQKNKYKQLVILFFCLYVISEMTEINISWIELYSYIVKVMETTFPKYKETASDDRLIWVGQLCEIINHQFDNSTSDVDEGYEQESFYELLYCLYNLKKVITKISVDEYSVQTKGGEIVLKTLNDRKYLMQALEFACEKDLHVFLHILITQVKVDPGITFGVLKTRALHHASAEGNGCIVAYLLHTCGVQKHVTDINGNNAAHYAYMNGKIETGNYLTRNKSELIEMKNSSGKTPLDLLDAYKERMKKLLKYKLCEKEENEELKANIQVVCEKNNEYELATTLLNMCLLRKNIKRLTFEKLANQNLVSYSIGENRFLYDELIRFLRQIGNFICKERKYLQGNLVPAGSSADGCRLGAPDEFDFNWVLELGDIDAKLEKMQSNEQLLKGYTNKVIVDSPNQEIKRLLCASNLQDEFFDVVEIAISKFPKCHDRRLSVVYPGVKKTGVGVALTFAWMGAEHKLLLVDVDLVPVIKTARPDGYPHPLLTAHLPEIILPFSLVLLLLILLFEISTLFTVTESPWIISLFLTVTGSLLIILLLSSVSVITGSPLTPTHIIGIAGEKWEFSSHDLDVAYISRIDNCEGRFSQALEENYIFLNLSKHKKIIFLLCKYIISVLKPEGWYPENLKNRYKYFDYKQYKLPTPQGFLLKSSFFRELERVPDDKYWTRPYYLNRTKSIFLHMCRKTIYRESLFKSLLKNDEIHIDTEKLDSGLVPPYFARSTEKQIAGYLAPTILMFLNRLVINDFVSN</sequence>
<evidence type="ECO:0008006" key="4">
    <source>
        <dbReference type="Google" id="ProtNLM"/>
    </source>
</evidence>
<dbReference type="Proteomes" id="UP001497623">
    <property type="component" value="Unassembled WGS sequence"/>
</dbReference>
<gene>
    <name evidence="2" type="ORF">MNOR_LOCUS19189</name>
</gene>
<proteinExistence type="predicted"/>
<organism evidence="2 3">
    <name type="scientific">Meganyctiphanes norvegica</name>
    <name type="common">Northern krill</name>
    <name type="synonym">Thysanopoda norvegica</name>
    <dbReference type="NCBI Taxonomy" id="48144"/>
    <lineage>
        <taxon>Eukaryota</taxon>
        <taxon>Metazoa</taxon>
        <taxon>Ecdysozoa</taxon>
        <taxon>Arthropoda</taxon>
        <taxon>Crustacea</taxon>
        <taxon>Multicrustacea</taxon>
        <taxon>Malacostraca</taxon>
        <taxon>Eumalacostraca</taxon>
        <taxon>Eucarida</taxon>
        <taxon>Euphausiacea</taxon>
        <taxon>Euphausiidae</taxon>
        <taxon>Meganyctiphanes</taxon>
    </lineage>
</organism>
<dbReference type="AlphaFoldDB" id="A0AAV2R596"/>
<evidence type="ECO:0000256" key="1">
    <source>
        <dbReference type="SAM" id="Phobius"/>
    </source>
</evidence>
<dbReference type="EMBL" id="CAXKWB010014128">
    <property type="protein sequence ID" value="CAL4109766.1"/>
    <property type="molecule type" value="Genomic_DNA"/>
</dbReference>
<name>A0AAV2R596_MEGNR</name>
<keyword evidence="1" id="KW-0472">Membrane</keyword>
<dbReference type="Pfam" id="PF12796">
    <property type="entry name" value="Ank_2"/>
    <property type="match status" value="1"/>
</dbReference>
<dbReference type="InterPro" id="IPR002110">
    <property type="entry name" value="Ankyrin_rpt"/>
</dbReference>
<keyword evidence="3" id="KW-1185">Reference proteome</keyword>
<dbReference type="SUPFAM" id="SSF48403">
    <property type="entry name" value="Ankyrin repeat"/>
    <property type="match status" value="2"/>
</dbReference>
<feature type="transmembrane region" description="Helical" evidence="1">
    <location>
        <begin position="748"/>
        <end position="772"/>
    </location>
</feature>
<keyword evidence="1" id="KW-1133">Transmembrane helix</keyword>
<reference evidence="2 3" key="1">
    <citation type="submission" date="2024-05" db="EMBL/GenBank/DDBJ databases">
        <authorList>
            <person name="Wallberg A."/>
        </authorList>
    </citation>
    <scope>NUCLEOTIDE SEQUENCE [LARGE SCALE GENOMIC DNA]</scope>
</reference>
<evidence type="ECO:0000313" key="3">
    <source>
        <dbReference type="Proteomes" id="UP001497623"/>
    </source>
</evidence>
<accession>A0AAV2R596</accession>
<comment type="caution">
    <text evidence="2">The sequence shown here is derived from an EMBL/GenBank/DDBJ whole genome shotgun (WGS) entry which is preliminary data.</text>
</comment>
<dbReference type="InterPro" id="IPR036770">
    <property type="entry name" value="Ankyrin_rpt-contain_sf"/>
</dbReference>
<protein>
    <recommendedName>
        <fullName evidence="4">ANK_REP_REGION domain-containing protein</fullName>
    </recommendedName>
</protein>
<dbReference type="Gene3D" id="1.25.40.20">
    <property type="entry name" value="Ankyrin repeat-containing domain"/>
    <property type="match status" value="2"/>
</dbReference>
<feature type="transmembrane region" description="Helical" evidence="1">
    <location>
        <begin position="720"/>
        <end position="741"/>
    </location>
</feature>
<evidence type="ECO:0000313" key="2">
    <source>
        <dbReference type="EMBL" id="CAL4109766.1"/>
    </source>
</evidence>